<accession>A0A8S2FKY5</accession>
<proteinExistence type="predicted"/>
<organism evidence="1 3">
    <name type="scientific">Didymodactylos carnosus</name>
    <dbReference type="NCBI Taxonomy" id="1234261"/>
    <lineage>
        <taxon>Eukaryota</taxon>
        <taxon>Metazoa</taxon>
        <taxon>Spiralia</taxon>
        <taxon>Gnathifera</taxon>
        <taxon>Rotifera</taxon>
        <taxon>Eurotatoria</taxon>
        <taxon>Bdelloidea</taxon>
        <taxon>Philodinida</taxon>
        <taxon>Philodinidae</taxon>
        <taxon>Didymodactylos</taxon>
    </lineage>
</organism>
<dbReference type="EMBL" id="CAJOBA010055696">
    <property type="protein sequence ID" value="CAF4285873.1"/>
    <property type="molecule type" value="Genomic_DNA"/>
</dbReference>
<evidence type="ECO:0000313" key="1">
    <source>
        <dbReference type="EMBL" id="CAF1496879.1"/>
    </source>
</evidence>
<dbReference type="AlphaFoldDB" id="A0A8S2FKY5"/>
<feature type="non-terminal residue" evidence="1">
    <location>
        <position position="16"/>
    </location>
</feature>
<name>A0A8S2FKY5_9BILA</name>
<dbReference type="Proteomes" id="UP000682733">
    <property type="component" value="Unassembled WGS sequence"/>
</dbReference>
<dbReference type="Proteomes" id="UP000677228">
    <property type="component" value="Unassembled WGS sequence"/>
</dbReference>
<protein>
    <submittedName>
        <fullName evidence="1">Uncharacterized protein</fullName>
    </submittedName>
</protein>
<evidence type="ECO:0000313" key="3">
    <source>
        <dbReference type="Proteomes" id="UP000677228"/>
    </source>
</evidence>
<gene>
    <name evidence="1" type="ORF">OVA965_LOCUS36758</name>
    <name evidence="2" type="ORF">TMI583_LOCUS37794</name>
</gene>
<evidence type="ECO:0000313" key="2">
    <source>
        <dbReference type="EMBL" id="CAF4285873.1"/>
    </source>
</evidence>
<reference evidence="1" key="1">
    <citation type="submission" date="2021-02" db="EMBL/GenBank/DDBJ databases">
        <authorList>
            <person name="Nowell W R."/>
        </authorList>
    </citation>
    <scope>NUCLEOTIDE SEQUENCE</scope>
</reference>
<comment type="caution">
    <text evidence="1">The sequence shown here is derived from an EMBL/GenBank/DDBJ whole genome shotgun (WGS) entry which is preliminary data.</text>
</comment>
<sequence>MRMLMNSKTPLIDQRK</sequence>
<dbReference type="EMBL" id="CAJNOK010033691">
    <property type="protein sequence ID" value="CAF1496879.1"/>
    <property type="molecule type" value="Genomic_DNA"/>
</dbReference>